<feature type="non-terminal residue" evidence="4">
    <location>
        <position position="1"/>
    </location>
</feature>
<evidence type="ECO:0000256" key="2">
    <source>
        <dbReference type="ARBA" id="ARBA00022801"/>
    </source>
</evidence>
<dbReference type="InterPro" id="IPR017850">
    <property type="entry name" value="Alkaline_phosphatase_core_sf"/>
</dbReference>
<dbReference type="InterPro" id="IPR050738">
    <property type="entry name" value="Sulfatase"/>
</dbReference>
<evidence type="ECO:0000259" key="3">
    <source>
        <dbReference type="Pfam" id="PF00884"/>
    </source>
</evidence>
<comment type="similarity">
    <text evidence="1">Belongs to the sulfatase family.</text>
</comment>
<keyword evidence="2" id="KW-0378">Hydrolase</keyword>
<feature type="domain" description="Sulfatase N-terminal" evidence="3">
    <location>
        <begin position="4"/>
        <end position="332"/>
    </location>
</feature>
<reference evidence="4" key="1">
    <citation type="submission" date="2018-05" db="EMBL/GenBank/DDBJ databases">
        <authorList>
            <person name="Lanie J.A."/>
            <person name="Ng W.-L."/>
            <person name="Kazmierczak K.M."/>
            <person name="Andrzejewski T.M."/>
            <person name="Davidsen T.M."/>
            <person name="Wayne K.J."/>
            <person name="Tettelin H."/>
            <person name="Glass J.I."/>
            <person name="Rusch D."/>
            <person name="Podicherti R."/>
            <person name="Tsui H.-C.T."/>
            <person name="Winkler M.E."/>
        </authorList>
    </citation>
    <scope>NUCLEOTIDE SEQUENCE</scope>
</reference>
<dbReference type="PANTHER" id="PTHR42693:SF53">
    <property type="entry name" value="ENDO-4-O-SULFATASE"/>
    <property type="match status" value="1"/>
</dbReference>
<dbReference type="AlphaFoldDB" id="A0A381X227"/>
<dbReference type="SUPFAM" id="SSF53649">
    <property type="entry name" value="Alkaline phosphatase-like"/>
    <property type="match status" value="1"/>
</dbReference>
<name>A0A381X227_9ZZZZ</name>
<sequence length="454" mass="52203">THAFNQAAPCSPSRMCIYTSRYMCSTRAINNHTPLRDAEECLPQNLRDAGWDPGLIGFNDYTPDPAILSPDDERRHKLTYDNCLPGFERVYYHEYDSEEYFAWLGEQGYPEQLLNHAAIHAPDVPAGGPGEHLPQHFPAKYRSEHSECAYVTDRAIDYINERGAGEKTDRGWVLSLNYIKPHPPNVCCEPYHDMYDPAGMPSAARRVAELEPTHPFLRGAAPDQLQDDLHLREYRACYYGMITEVDDNLGRLFATLETSGQWENTLIIFSADHAEHLGDHFLTGKGMFYDGGMRIPYIVRDPTAGADSTRGQVRQEFVEAIDSAPTIMDWLGLDVPDRFQGRSVLPLIRSEAYEPRREIHYEFDYRQGALARGAEDPDEHLLWVVRDRRHKLVQFAHPELPPILFDLEADPDELHDVADQPRYQAVLLEMSQRLLRWRMRNEDQRAEHWASALR</sequence>
<dbReference type="Pfam" id="PF00884">
    <property type="entry name" value="Sulfatase"/>
    <property type="match status" value="1"/>
</dbReference>
<protein>
    <recommendedName>
        <fullName evidence="3">Sulfatase N-terminal domain-containing protein</fullName>
    </recommendedName>
</protein>
<proteinExistence type="inferred from homology"/>
<accession>A0A381X227</accession>
<dbReference type="EMBL" id="UINC01013570">
    <property type="protein sequence ID" value="SVA58541.1"/>
    <property type="molecule type" value="Genomic_DNA"/>
</dbReference>
<dbReference type="InterPro" id="IPR000917">
    <property type="entry name" value="Sulfatase_N"/>
</dbReference>
<dbReference type="Gene3D" id="3.40.720.10">
    <property type="entry name" value="Alkaline Phosphatase, subunit A"/>
    <property type="match status" value="1"/>
</dbReference>
<dbReference type="PANTHER" id="PTHR42693">
    <property type="entry name" value="ARYLSULFATASE FAMILY MEMBER"/>
    <property type="match status" value="1"/>
</dbReference>
<organism evidence="4">
    <name type="scientific">marine metagenome</name>
    <dbReference type="NCBI Taxonomy" id="408172"/>
    <lineage>
        <taxon>unclassified sequences</taxon>
        <taxon>metagenomes</taxon>
        <taxon>ecological metagenomes</taxon>
    </lineage>
</organism>
<evidence type="ECO:0000256" key="1">
    <source>
        <dbReference type="ARBA" id="ARBA00008779"/>
    </source>
</evidence>
<gene>
    <name evidence="4" type="ORF">METZ01_LOCUS111395</name>
</gene>
<dbReference type="GO" id="GO:0004065">
    <property type="term" value="F:arylsulfatase activity"/>
    <property type="evidence" value="ECO:0007669"/>
    <property type="project" value="TreeGrafter"/>
</dbReference>
<evidence type="ECO:0000313" key="4">
    <source>
        <dbReference type="EMBL" id="SVA58541.1"/>
    </source>
</evidence>